<evidence type="ECO:0000256" key="4">
    <source>
        <dbReference type="HAMAP-Rule" id="MF_04162"/>
    </source>
</evidence>
<protein>
    <recommendedName>
        <fullName evidence="4">Sliding-clamp-loader large subunit</fullName>
        <ecNumber evidence="4">3.6.4.-</ecNumber>
    </recommendedName>
    <alternativeName>
        <fullName evidence="4">Clamp loader gp44 subunit</fullName>
    </alternativeName>
</protein>
<comment type="similarity">
    <text evidence="4">Belongs to the Tevenvirinae sliding-clamp-loader large subunit family.</text>
</comment>
<dbReference type="GeneID" id="26517928"/>
<dbReference type="Pfam" id="PF00004">
    <property type="entry name" value="AAA"/>
    <property type="match status" value="1"/>
</dbReference>
<dbReference type="GO" id="GO:0003677">
    <property type="term" value="F:DNA binding"/>
    <property type="evidence" value="ECO:0007669"/>
    <property type="project" value="UniProtKB-UniRule"/>
</dbReference>
<organism evidence="6 7">
    <name type="scientific">Sinorhizobium phage phiM9</name>
    <dbReference type="NCBI Taxonomy" id="1636182"/>
    <lineage>
        <taxon>Viruses</taxon>
        <taxon>Duplodnaviria</taxon>
        <taxon>Heunggongvirae</taxon>
        <taxon>Uroviricota</taxon>
        <taxon>Caudoviricetes</taxon>
        <taxon>Pootjesviridae</taxon>
        <taxon>Emnonavirus</taxon>
        <taxon>Emnonavirus phiM9</taxon>
    </lineage>
</organism>
<dbReference type="SUPFAM" id="SSF52540">
    <property type="entry name" value="P-loop containing nucleoside triphosphate hydrolases"/>
    <property type="match status" value="1"/>
</dbReference>
<dbReference type="PANTHER" id="PTHR11669:SF20">
    <property type="entry name" value="REPLICATION FACTOR C SUBUNIT 4"/>
    <property type="match status" value="1"/>
</dbReference>
<comment type="function">
    <text evidence="4">Forms the sliding-clamp-loader together with the small subunit. Functions as an ATPase enzyme. The clamp loader holds the clamp in an open conformation and places it onto the DNA. 4 ATP molecules must bind to the sliding-clamp-loader before the latter can open the sliding clamp. ATP hydrolysis triggers the detachment of the sliding clamp from the sliding-clamp-loader, freeing the sliding clamp to track along DNA.</text>
</comment>
<evidence type="ECO:0000256" key="2">
    <source>
        <dbReference type="ARBA" id="ARBA00022741"/>
    </source>
</evidence>
<dbReference type="Gene3D" id="1.10.8.60">
    <property type="match status" value="1"/>
</dbReference>
<proteinExistence type="inferred from homology"/>
<dbReference type="InterPro" id="IPR027417">
    <property type="entry name" value="P-loop_NTPase"/>
</dbReference>
<dbReference type="InterPro" id="IPR003959">
    <property type="entry name" value="ATPase_AAA_core"/>
</dbReference>
<dbReference type="InterPro" id="IPR003593">
    <property type="entry name" value="AAA+_ATPase"/>
</dbReference>
<dbReference type="EMBL" id="KP881232">
    <property type="protein sequence ID" value="AKE44876.1"/>
    <property type="molecule type" value="Genomic_DNA"/>
</dbReference>
<comment type="caution">
    <text evidence="4">Lacks conserved residue(s) required for the propagation of feature annotation.</text>
</comment>
<dbReference type="HAMAP" id="MF_04162">
    <property type="entry name" value="T4_Clamp_Loader_L"/>
    <property type="match status" value="1"/>
</dbReference>
<accession>A0A0F6TGW4</accession>
<keyword evidence="4" id="KW-0378">Hydrolase</keyword>
<dbReference type="GO" id="GO:0016887">
    <property type="term" value="F:ATP hydrolysis activity"/>
    <property type="evidence" value="ECO:0007669"/>
    <property type="project" value="UniProtKB-UniRule"/>
</dbReference>
<dbReference type="Pfam" id="PF21328">
    <property type="entry name" value="Gp44_lid"/>
    <property type="match status" value="1"/>
</dbReference>
<dbReference type="RefSeq" id="YP_009189630.1">
    <property type="nucleotide sequence ID" value="NC_028676.1"/>
</dbReference>
<dbReference type="InterPro" id="IPR048815">
    <property type="entry name" value="Gp44_lid"/>
</dbReference>
<keyword evidence="7" id="KW-1185">Reference proteome</keyword>
<dbReference type="OrthoDB" id="4962at10239"/>
<evidence type="ECO:0000313" key="7">
    <source>
        <dbReference type="Proteomes" id="UP000033804"/>
    </source>
</evidence>
<dbReference type="InterPro" id="IPR050238">
    <property type="entry name" value="DNA_Rep/Repair_Clamp_Loader"/>
</dbReference>
<dbReference type="CDD" id="cd00009">
    <property type="entry name" value="AAA"/>
    <property type="match status" value="1"/>
</dbReference>
<gene>
    <name evidence="6" type="ORF">Sm_phiM9_249</name>
</gene>
<evidence type="ECO:0000256" key="3">
    <source>
        <dbReference type="ARBA" id="ARBA00022840"/>
    </source>
</evidence>
<keyword evidence="4" id="KW-1194">Viral DNA replication</keyword>
<evidence type="ECO:0000256" key="1">
    <source>
        <dbReference type="ARBA" id="ARBA00022705"/>
    </source>
</evidence>
<dbReference type="EC" id="3.6.4.-" evidence="4"/>
<dbReference type="GO" id="GO:0006261">
    <property type="term" value="P:DNA-templated DNA replication"/>
    <property type="evidence" value="ECO:0007669"/>
    <property type="project" value="TreeGrafter"/>
</dbReference>
<keyword evidence="3 4" id="KW-0067">ATP-binding</keyword>
<feature type="domain" description="AAA+ ATPase" evidence="5">
    <location>
        <begin position="41"/>
        <end position="159"/>
    </location>
</feature>
<dbReference type="InterPro" id="IPR046388">
    <property type="entry name" value="T4_Clamp_Loader_L"/>
</dbReference>
<sequence>MEISVLKDEFIWAQKYRPQKLSEVIIPTELRADIEGLLKKGAMHTIFAGLPGIGKTTLAKVICNELDAEVLYLNGSAERGIDVIRNKITTYCSSLSLDDQKKIVLFDEADQLTNDAQLALRAVMEQYSSNTTFFLTANYPDRLDDALLSRCEVIKFDGNKDKMQMMKSMALRAVAICKNEGVEFEPEAIKAIVKVKYPDLRSIVNSLQKFGSKGKIDSSVVEQVKLASTDALFTFLAAKKYKDMVKYVLENVTDPGQFVLEMWYQGEKRVQANTLPFYAVHLDDLQDRLTRVPDRQLSIIAALTKIMADVEFNKD</sequence>
<keyword evidence="1" id="KW-0235">DNA replication</keyword>
<evidence type="ECO:0000313" key="6">
    <source>
        <dbReference type="EMBL" id="AKE44876.1"/>
    </source>
</evidence>
<dbReference type="GO" id="GO:0006281">
    <property type="term" value="P:DNA repair"/>
    <property type="evidence" value="ECO:0007669"/>
    <property type="project" value="TreeGrafter"/>
</dbReference>
<dbReference type="GO" id="GO:0039693">
    <property type="term" value="P:viral DNA genome replication"/>
    <property type="evidence" value="ECO:0007669"/>
    <property type="project" value="UniProtKB-UniRule"/>
</dbReference>
<evidence type="ECO:0000259" key="5">
    <source>
        <dbReference type="SMART" id="SM00382"/>
    </source>
</evidence>
<dbReference type="SMART" id="SM00382">
    <property type="entry name" value="AAA"/>
    <property type="match status" value="1"/>
</dbReference>
<feature type="binding site" evidence="4">
    <location>
        <position position="201"/>
    </location>
    <ligand>
        <name>ATP</name>
        <dbReference type="ChEBI" id="CHEBI:30616"/>
    </ligand>
</feature>
<reference evidence="6 7" key="1">
    <citation type="journal article" date="2015" name="J. Virol.">
        <title>Sinorhizobium meliloti Phage ?M9 Defines a New Group of T4 Superfamily Phages with Unusual Genomic Features but a Common T=16 Capsid.</title>
        <authorList>
            <person name="Johnson M.C."/>
            <person name="Tatum K.B."/>
            <person name="Lynn J.S."/>
            <person name="Brewer T.E."/>
            <person name="Lu S."/>
            <person name="Washburn B.K."/>
            <person name="Stroupe M.E."/>
            <person name="Jones K.M."/>
        </authorList>
    </citation>
    <scope>NUCLEOTIDE SEQUENCE [LARGE SCALE GENOMIC DNA]</scope>
</reference>
<dbReference type="InterPro" id="IPR047854">
    <property type="entry name" value="RFC_lid"/>
</dbReference>
<name>A0A0F6TGW4_9CAUD</name>
<reference evidence="7" key="2">
    <citation type="submission" date="2015-03" db="EMBL/GenBank/DDBJ databases">
        <title>The genome and structure of Sinorhizobium meliloti phage phiM9.</title>
        <authorList>
            <person name="Johnson M.C."/>
            <person name="Tatum K.B."/>
            <person name="Lynn J.S."/>
            <person name="Brewer T.E."/>
            <person name="Washburn B.K."/>
            <person name="Stroupe M.E."/>
            <person name="Jones K.M."/>
        </authorList>
    </citation>
    <scope>NUCLEOTIDE SEQUENCE [LARGE SCALE GENOMIC DNA]</scope>
</reference>
<dbReference type="GO" id="GO:0005524">
    <property type="term" value="F:ATP binding"/>
    <property type="evidence" value="ECO:0007669"/>
    <property type="project" value="UniProtKB-UniRule"/>
</dbReference>
<dbReference type="KEGG" id="vg:26517928"/>
<feature type="binding site" evidence="4">
    <location>
        <begin position="52"/>
        <end position="57"/>
    </location>
    <ligand>
        <name>ATP</name>
        <dbReference type="ChEBI" id="CHEBI:30616"/>
    </ligand>
</feature>
<dbReference type="Proteomes" id="UP000033804">
    <property type="component" value="Segment"/>
</dbReference>
<dbReference type="Gene3D" id="3.40.50.300">
    <property type="entry name" value="P-loop containing nucleotide triphosphate hydrolases"/>
    <property type="match status" value="1"/>
</dbReference>
<comment type="subunit">
    <text evidence="4">The sliding-clamp-loader consists of 4 large subunits and 1 small subunit. Interacts with the sliding clamp; this interaction allows the sliding-clamp-loader to open the sliding clamp. Part of the replicase complex that includes the DNA polymerase, the polymerase clamp, the clamp loader complex, the single-stranded DNA binding protein, the primase, the helicase and the helicase assembly factor.</text>
</comment>
<keyword evidence="2 4" id="KW-0547">Nucleotide-binding</keyword>
<dbReference type="PANTHER" id="PTHR11669">
    <property type="entry name" value="REPLICATION FACTOR C / DNA POLYMERASE III GAMMA-TAU SUBUNIT"/>
    <property type="match status" value="1"/>
</dbReference>
<dbReference type="CDD" id="cd18140">
    <property type="entry name" value="HLD_clamp_RFC"/>
    <property type="match status" value="1"/>
</dbReference>
<keyword evidence="4" id="KW-0238">DNA-binding</keyword>
<feature type="binding site" evidence="4">
    <location>
        <position position="25"/>
    </location>
    <ligand>
        <name>ATP</name>
        <dbReference type="ChEBI" id="CHEBI:30616"/>
    </ligand>
</feature>
<dbReference type="GO" id="GO:0003689">
    <property type="term" value="F:DNA clamp loader activity"/>
    <property type="evidence" value="ECO:0007669"/>
    <property type="project" value="UniProtKB-UniRule"/>
</dbReference>